<evidence type="ECO:0000313" key="4">
    <source>
        <dbReference type="EMBL" id="GGM04866.1"/>
    </source>
</evidence>
<dbReference type="SUPFAM" id="SSF53474">
    <property type="entry name" value="alpha/beta-Hydrolases"/>
    <property type="match status" value="1"/>
</dbReference>
<dbReference type="InterPro" id="IPR038081">
    <property type="entry name" value="CalX-like_sf"/>
</dbReference>
<dbReference type="EMBL" id="BMPI01000001">
    <property type="protein sequence ID" value="GGM04866.1"/>
    <property type="molecule type" value="Genomic_DNA"/>
</dbReference>
<keyword evidence="2" id="KW-0732">Signal</keyword>
<dbReference type="InterPro" id="IPR041127">
    <property type="entry name" value="PET_hydrolase/cutinase-like"/>
</dbReference>
<accession>A0A917WH94</accession>
<comment type="caution">
    <text evidence="4">The sequence shown here is derived from an EMBL/GenBank/DDBJ whole genome shotgun (WGS) entry which is preliminary data.</text>
</comment>
<evidence type="ECO:0000256" key="1">
    <source>
        <dbReference type="SAM" id="MobiDB-lite"/>
    </source>
</evidence>
<name>A0A917WH94_9ACTN</name>
<dbReference type="Pfam" id="PF12740">
    <property type="entry name" value="PETase"/>
    <property type="match status" value="1"/>
</dbReference>
<dbReference type="PANTHER" id="PTHR33428:SF14">
    <property type="entry name" value="CARBOXYLESTERASE TYPE B DOMAIN-CONTAINING PROTEIN"/>
    <property type="match status" value="1"/>
</dbReference>
<feature type="signal peptide" evidence="2">
    <location>
        <begin position="1"/>
        <end position="38"/>
    </location>
</feature>
<dbReference type="InterPro" id="IPR029058">
    <property type="entry name" value="AB_hydrolase_fold"/>
</dbReference>
<dbReference type="PROSITE" id="PS51257">
    <property type="entry name" value="PROKAR_LIPOPROTEIN"/>
    <property type="match status" value="1"/>
</dbReference>
<sequence length="812" mass="84805">MFRLPPLRNRRRSAATLPVAILAGCLAAATLVAAPAAADPIDESANSNGFAVDTLPDGGARVTLRLNEPLPVRNAVPELAVDGRIIGPASESPDGLTLTVETTDITVTAAKRVEVAWNGVVPGTQAAAKSAAPPATVKSHGKKPVYTDPAQPGPYPVERLDYDLGDTATTLSGLSDLPVEMRAAVYAPAGAKGKRPVVVFLHGRHSACYNPTTRQTNNTNWPCAADFIPIDSYLGYTETAEALATHGYVVVSISANGINAKDASFTDDNGALARGQLVMAHLDLLASRNDSKGPKRHPLSGRLDLDNVGLMGHSRGGEGVVEAALLNAERKQQYGIRAVLPLAPVDFGRATLPGVPMAVILPYCDGDVSNQQGQHFYDDTRYSYRDDVLRSSLMVMGADHNFFNTEWTPGVSVAPSSDDWSPANDEVCGSASPSRLTAAEQRAVGTAYMAGFFRLVQGKEEAFLPLFDGTNGTVASTGRAVVYSEAQQPRTSRTDVAPLERPAPNVTMSGFDLGAYCYSVAARVLPGDTPCSSTTATSKVPHWTPATFAPSVPLSPVLRLQWSAASVSPALQVALAPGQFDVNRYDALTFRAARDESAVGDVDLDVTIVDGKGRSATVRVGDVSPALTPFPASTNTANGISRLGKTWLRTVRVPLDALPKIDLKNVRSITVRPATPTGGVYLSDFTFDTPAVGGGVATRAELASIADATVAEGNGPGTATMRLTLSKALKDPATVQVQTSASGSATAGQVPALSFPVTIPKGVSSVTIAVPLTGNTTVNTASLRYKITISAPVGVAIGDGFAWLTVLDDDTA</sequence>
<protein>
    <recommendedName>
        <fullName evidence="3">PET hydrolase/cutinase-like domain-containing protein</fullName>
    </recommendedName>
</protein>
<dbReference type="AlphaFoldDB" id="A0A917WH94"/>
<keyword evidence="5" id="KW-1185">Reference proteome</keyword>
<evidence type="ECO:0000313" key="5">
    <source>
        <dbReference type="Proteomes" id="UP000642070"/>
    </source>
</evidence>
<feature type="chain" id="PRO_5037663548" description="PET hydrolase/cutinase-like domain-containing protein" evidence="2">
    <location>
        <begin position="39"/>
        <end position="812"/>
    </location>
</feature>
<gene>
    <name evidence="4" type="ORF">GCM10007977_002570</name>
</gene>
<organism evidence="4 5">
    <name type="scientific">Dactylosporangium sucinum</name>
    <dbReference type="NCBI Taxonomy" id="1424081"/>
    <lineage>
        <taxon>Bacteria</taxon>
        <taxon>Bacillati</taxon>
        <taxon>Actinomycetota</taxon>
        <taxon>Actinomycetes</taxon>
        <taxon>Micromonosporales</taxon>
        <taxon>Micromonosporaceae</taxon>
        <taxon>Dactylosporangium</taxon>
    </lineage>
</organism>
<reference evidence="4" key="1">
    <citation type="journal article" date="2014" name="Int. J. Syst. Evol. Microbiol.">
        <title>Complete genome sequence of Corynebacterium casei LMG S-19264T (=DSM 44701T), isolated from a smear-ripened cheese.</title>
        <authorList>
            <consortium name="US DOE Joint Genome Institute (JGI-PGF)"/>
            <person name="Walter F."/>
            <person name="Albersmeier A."/>
            <person name="Kalinowski J."/>
            <person name="Ruckert C."/>
        </authorList>
    </citation>
    <scope>NUCLEOTIDE SEQUENCE</scope>
    <source>
        <strain evidence="4">JCM 19831</strain>
    </source>
</reference>
<feature type="compositionally biased region" description="Low complexity" evidence="1">
    <location>
        <begin position="126"/>
        <end position="135"/>
    </location>
</feature>
<dbReference type="PANTHER" id="PTHR33428">
    <property type="entry name" value="CHLOROPHYLLASE-2, CHLOROPLASTIC"/>
    <property type="match status" value="1"/>
</dbReference>
<feature type="region of interest" description="Disordered" evidence="1">
    <location>
        <begin position="125"/>
        <end position="153"/>
    </location>
</feature>
<reference evidence="4" key="2">
    <citation type="submission" date="2020-09" db="EMBL/GenBank/DDBJ databases">
        <authorList>
            <person name="Sun Q."/>
            <person name="Ohkuma M."/>
        </authorList>
    </citation>
    <scope>NUCLEOTIDE SEQUENCE</scope>
    <source>
        <strain evidence="4">JCM 19831</strain>
    </source>
</reference>
<dbReference type="Gene3D" id="2.60.40.2030">
    <property type="match status" value="1"/>
</dbReference>
<dbReference type="RefSeq" id="WP_190247775.1">
    <property type="nucleotide sequence ID" value="NZ_BMPI01000001.1"/>
</dbReference>
<evidence type="ECO:0000256" key="2">
    <source>
        <dbReference type="SAM" id="SignalP"/>
    </source>
</evidence>
<proteinExistence type="predicted"/>
<dbReference type="Gene3D" id="3.40.50.1820">
    <property type="entry name" value="alpha/beta hydrolase"/>
    <property type="match status" value="1"/>
</dbReference>
<evidence type="ECO:0000259" key="3">
    <source>
        <dbReference type="Pfam" id="PF12740"/>
    </source>
</evidence>
<dbReference type="Proteomes" id="UP000642070">
    <property type="component" value="Unassembled WGS sequence"/>
</dbReference>
<dbReference type="SUPFAM" id="SSF141072">
    <property type="entry name" value="CalX-like"/>
    <property type="match status" value="1"/>
</dbReference>
<feature type="domain" description="PET hydrolase/cutinase-like" evidence="3">
    <location>
        <begin position="209"/>
        <end position="405"/>
    </location>
</feature>